<keyword evidence="1" id="KW-0472">Membrane</keyword>
<keyword evidence="3" id="KW-1185">Reference proteome</keyword>
<feature type="transmembrane region" description="Helical" evidence="1">
    <location>
        <begin position="63"/>
        <end position="87"/>
    </location>
</feature>
<evidence type="ECO:0000256" key="1">
    <source>
        <dbReference type="SAM" id="Phobius"/>
    </source>
</evidence>
<evidence type="ECO:0000313" key="2">
    <source>
        <dbReference type="EMBL" id="KAK7551368.1"/>
    </source>
</evidence>
<protein>
    <recommendedName>
        <fullName evidence="4">NADH dehydrogenase subunit 6</fullName>
    </recommendedName>
</protein>
<sequence length="88" mass="9200">MSLSFVFDHAGCLLFSSLLYSPHSLPTTYPFLAGGQEGFVVLFTVSCWLLATSYHLPAGLGGALVLVGDCGCGIAVLCRIALGLFLVC</sequence>
<reference evidence="2 3" key="1">
    <citation type="submission" date="2024-04" db="EMBL/GenBank/DDBJ databases">
        <title>Phyllosticta paracitricarpa is synonymous to the EU quarantine fungus P. citricarpa based on phylogenomic analyses.</title>
        <authorList>
            <consortium name="Lawrence Berkeley National Laboratory"/>
            <person name="Van Ingen-Buijs V.A."/>
            <person name="Van Westerhoven A.C."/>
            <person name="Haridas S."/>
            <person name="Skiadas P."/>
            <person name="Martin F."/>
            <person name="Groenewald J.Z."/>
            <person name="Crous P.W."/>
            <person name="Seidl M.F."/>
        </authorList>
    </citation>
    <scope>NUCLEOTIDE SEQUENCE [LARGE SCALE GENOMIC DNA]</scope>
    <source>
        <strain evidence="2 3">CBS 122670</strain>
    </source>
</reference>
<comment type="caution">
    <text evidence="2">The sequence shown here is derived from an EMBL/GenBank/DDBJ whole genome shotgun (WGS) entry which is preliminary data.</text>
</comment>
<accession>A0ABR1MLK7</accession>
<dbReference type="Proteomes" id="UP001365128">
    <property type="component" value="Unassembled WGS sequence"/>
</dbReference>
<keyword evidence="1" id="KW-1133">Transmembrane helix</keyword>
<feature type="transmembrane region" description="Helical" evidence="1">
    <location>
        <begin position="29"/>
        <end position="51"/>
    </location>
</feature>
<keyword evidence="1" id="KW-0812">Transmembrane</keyword>
<dbReference type="EMBL" id="JBBPDW010000006">
    <property type="protein sequence ID" value="KAK7551368.1"/>
    <property type="molecule type" value="Genomic_DNA"/>
</dbReference>
<organism evidence="2 3">
    <name type="scientific">Phyllosticta citricarpa</name>
    <dbReference type="NCBI Taxonomy" id="55181"/>
    <lineage>
        <taxon>Eukaryota</taxon>
        <taxon>Fungi</taxon>
        <taxon>Dikarya</taxon>
        <taxon>Ascomycota</taxon>
        <taxon>Pezizomycotina</taxon>
        <taxon>Dothideomycetes</taxon>
        <taxon>Dothideomycetes incertae sedis</taxon>
        <taxon>Botryosphaeriales</taxon>
        <taxon>Phyllostictaceae</taxon>
        <taxon>Phyllosticta</taxon>
    </lineage>
</organism>
<gene>
    <name evidence="2" type="ORF">IWX46DRAFT_592227</name>
</gene>
<evidence type="ECO:0008006" key="4">
    <source>
        <dbReference type="Google" id="ProtNLM"/>
    </source>
</evidence>
<proteinExistence type="predicted"/>
<evidence type="ECO:0000313" key="3">
    <source>
        <dbReference type="Proteomes" id="UP001365128"/>
    </source>
</evidence>
<name>A0ABR1MLK7_9PEZI</name>